<dbReference type="Gene3D" id="1.10.840.10">
    <property type="entry name" value="Ras guanine-nucleotide exchange factors catalytic domain"/>
    <property type="match status" value="1"/>
</dbReference>
<gene>
    <name evidence="8" type="ORF">OVA965_LOCUS31868</name>
    <name evidence="9" type="ORF">TMI583_LOCUS32713</name>
</gene>
<dbReference type="GO" id="GO:0000139">
    <property type="term" value="C:Golgi membrane"/>
    <property type="evidence" value="ECO:0007669"/>
    <property type="project" value="UniProtKB-SubCell"/>
</dbReference>
<dbReference type="GO" id="GO:0005829">
    <property type="term" value="C:cytosol"/>
    <property type="evidence" value="ECO:0007669"/>
    <property type="project" value="GOC"/>
</dbReference>
<keyword evidence="2 7" id="KW-0812">Transmembrane</keyword>
<evidence type="ECO:0000256" key="2">
    <source>
        <dbReference type="ARBA" id="ARBA00022692"/>
    </source>
</evidence>
<dbReference type="AlphaFoldDB" id="A0A8S2F238"/>
<evidence type="ECO:0000256" key="7">
    <source>
        <dbReference type="SAM" id="Phobius"/>
    </source>
</evidence>
<evidence type="ECO:0000256" key="1">
    <source>
        <dbReference type="ARBA" id="ARBA00004653"/>
    </source>
</evidence>
<evidence type="ECO:0000256" key="4">
    <source>
        <dbReference type="ARBA" id="ARBA00023034"/>
    </source>
</evidence>
<keyword evidence="5 7" id="KW-0472">Membrane</keyword>
<feature type="transmembrane region" description="Helical" evidence="7">
    <location>
        <begin position="112"/>
        <end position="135"/>
    </location>
</feature>
<dbReference type="SUPFAM" id="SSF48366">
    <property type="entry name" value="Ras GEF"/>
    <property type="match status" value="1"/>
</dbReference>
<dbReference type="Pfam" id="PF04178">
    <property type="entry name" value="Got1"/>
    <property type="match status" value="1"/>
</dbReference>
<feature type="transmembrane region" description="Helical" evidence="7">
    <location>
        <begin position="21"/>
        <end position="41"/>
    </location>
</feature>
<organism evidence="8 10">
    <name type="scientific">Didymodactylos carnosus</name>
    <dbReference type="NCBI Taxonomy" id="1234261"/>
    <lineage>
        <taxon>Eukaryota</taxon>
        <taxon>Metazoa</taxon>
        <taxon>Spiralia</taxon>
        <taxon>Gnathifera</taxon>
        <taxon>Rotifera</taxon>
        <taxon>Eurotatoria</taxon>
        <taxon>Bdelloidea</taxon>
        <taxon>Philodinida</taxon>
        <taxon>Philodinidae</taxon>
        <taxon>Didymodactylos</taxon>
    </lineage>
</organism>
<dbReference type="GO" id="GO:0006888">
    <property type="term" value="P:endoplasmic reticulum to Golgi vesicle-mediated transport"/>
    <property type="evidence" value="ECO:0007669"/>
    <property type="project" value="InterPro"/>
</dbReference>
<reference evidence="8" key="1">
    <citation type="submission" date="2021-02" db="EMBL/GenBank/DDBJ databases">
        <authorList>
            <person name="Nowell W R."/>
        </authorList>
    </citation>
    <scope>NUCLEOTIDE SEQUENCE</scope>
</reference>
<keyword evidence="4" id="KW-0333">Golgi apparatus</keyword>
<dbReference type="PANTHER" id="PTHR21493">
    <property type="entry name" value="CGI-141-RELATED/LIPASE CONTAINING PROTEIN"/>
    <property type="match status" value="1"/>
</dbReference>
<dbReference type="InterPro" id="IPR036964">
    <property type="entry name" value="RASGEF_cat_dom_sf"/>
</dbReference>
<dbReference type="EMBL" id="CAJOBA010046028">
    <property type="protein sequence ID" value="CAF4184318.1"/>
    <property type="molecule type" value="Genomic_DNA"/>
</dbReference>
<evidence type="ECO:0000313" key="10">
    <source>
        <dbReference type="Proteomes" id="UP000677228"/>
    </source>
</evidence>
<comment type="subcellular location">
    <subcellularLocation>
        <location evidence="1">Golgi apparatus membrane</location>
        <topology evidence="1">Multi-pass membrane protein</topology>
    </subcellularLocation>
</comment>
<evidence type="ECO:0000256" key="3">
    <source>
        <dbReference type="ARBA" id="ARBA00022989"/>
    </source>
</evidence>
<comment type="similarity">
    <text evidence="6">Belongs to the GOT1 family.</text>
</comment>
<protein>
    <submittedName>
        <fullName evidence="8">Uncharacterized protein</fullName>
    </submittedName>
</protein>
<dbReference type="GO" id="GO:0005783">
    <property type="term" value="C:endoplasmic reticulum"/>
    <property type="evidence" value="ECO:0007669"/>
    <property type="project" value="TreeGrafter"/>
</dbReference>
<dbReference type="Proteomes" id="UP000682733">
    <property type="component" value="Unassembled WGS sequence"/>
</dbReference>
<dbReference type="InterPro" id="IPR007305">
    <property type="entry name" value="Vesicle_transpt_Got1/SFT2"/>
</dbReference>
<keyword evidence="3 7" id="KW-1133">Transmembrane helix</keyword>
<feature type="transmembrane region" description="Helical" evidence="7">
    <location>
        <begin position="78"/>
        <end position="106"/>
    </location>
</feature>
<dbReference type="InterPro" id="IPR023578">
    <property type="entry name" value="Ras_GEF_dom_sf"/>
</dbReference>
<dbReference type="GO" id="GO:0007264">
    <property type="term" value="P:small GTPase-mediated signal transduction"/>
    <property type="evidence" value="ECO:0007669"/>
    <property type="project" value="InterPro"/>
</dbReference>
<proteinExistence type="inferred from homology"/>
<name>A0A8S2F238_9BILA</name>
<feature type="non-terminal residue" evidence="8">
    <location>
        <position position="1"/>
    </location>
</feature>
<dbReference type="Proteomes" id="UP000677228">
    <property type="component" value="Unassembled WGS sequence"/>
</dbReference>
<dbReference type="PANTHER" id="PTHR21493:SF9">
    <property type="entry name" value="GOLGI TRANSPORT PROTEIN 1-RELATED"/>
    <property type="match status" value="1"/>
</dbReference>
<dbReference type="GO" id="GO:0005085">
    <property type="term" value="F:guanyl-nucleotide exchange factor activity"/>
    <property type="evidence" value="ECO:0007669"/>
    <property type="project" value="InterPro"/>
</dbReference>
<feature type="transmembrane region" description="Helical" evidence="7">
    <location>
        <begin position="47"/>
        <end position="66"/>
    </location>
</feature>
<evidence type="ECO:0000313" key="8">
    <source>
        <dbReference type="EMBL" id="CAF1375449.1"/>
    </source>
</evidence>
<evidence type="ECO:0000256" key="5">
    <source>
        <dbReference type="ARBA" id="ARBA00023136"/>
    </source>
</evidence>
<dbReference type="InterPro" id="IPR045176">
    <property type="entry name" value="Got1"/>
</dbReference>
<evidence type="ECO:0000313" key="9">
    <source>
        <dbReference type="EMBL" id="CAF4184318.1"/>
    </source>
</evidence>
<dbReference type="EMBL" id="CAJNOK010024353">
    <property type="protein sequence ID" value="CAF1375449.1"/>
    <property type="molecule type" value="Genomic_DNA"/>
</dbReference>
<dbReference type="GO" id="GO:0042147">
    <property type="term" value="P:retrograde transport, endosome to Golgi"/>
    <property type="evidence" value="ECO:0007669"/>
    <property type="project" value="InterPro"/>
</dbReference>
<comment type="caution">
    <text evidence="8">The sequence shown here is derived from an EMBL/GenBank/DDBJ whole genome shotgun (WGS) entry which is preliminary data.</text>
</comment>
<sequence length="226" mass="25477">QRYGTIVKTMAFWDLSDTQRAGAGLVGFAFFFILLGFTLFFDRALLALGNILLVVGLILLLTIDRAKTFFTQPDRYKASLCFFSGIILLLLRWPIVGVILEIVGFYKLFGGFIPLIINVMKSIPGFGLILSLPYISNVVNRLENLSKGPSPPGHKSISLSLSGKPKPIPRSWLPLTKQLKLDNYDIREYDPKQIANELTLINQRLLLKIKPDELFDFRFVSTDKVP</sequence>
<accession>A0A8S2F238</accession>
<evidence type="ECO:0000256" key="6">
    <source>
        <dbReference type="ARBA" id="ARBA00025799"/>
    </source>
</evidence>